<evidence type="ECO:0000313" key="1">
    <source>
        <dbReference type="EMBL" id="KAH6925722.1"/>
    </source>
</evidence>
<dbReference type="Proteomes" id="UP000821845">
    <property type="component" value="Chromosome 7"/>
</dbReference>
<dbReference type="EMBL" id="CM023487">
    <property type="protein sequence ID" value="KAH6925722.1"/>
    <property type="molecule type" value="Genomic_DNA"/>
</dbReference>
<name>A0ACB7RV91_HYAAI</name>
<accession>A0ACB7RV91</accession>
<organism evidence="1 2">
    <name type="scientific">Hyalomma asiaticum</name>
    <name type="common">Tick</name>
    <dbReference type="NCBI Taxonomy" id="266040"/>
    <lineage>
        <taxon>Eukaryota</taxon>
        <taxon>Metazoa</taxon>
        <taxon>Ecdysozoa</taxon>
        <taxon>Arthropoda</taxon>
        <taxon>Chelicerata</taxon>
        <taxon>Arachnida</taxon>
        <taxon>Acari</taxon>
        <taxon>Parasitiformes</taxon>
        <taxon>Ixodida</taxon>
        <taxon>Ixodoidea</taxon>
        <taxon>Ixodidae</taxon>
        <taxon>Hyalomminae</taxon>
        <taxon>Hyalomma</taxon>
    </lineage>
</organism>
<protein>
    <submittedName>
        <fullName evidence="1">Uncharacterized protein</fullName>
    </submittedName>
</protein>
<evidence type="ECO:0000313" key="2">
    <source>
        <dbReference type="Proteomes" id="UP000821845"/>
    </source>
</evidence>
<gene>
    <name evidence="1" type="ORF">HPB50_008975</name>
</gene>
<sequence length="206" mass="22865">MAAIIMTLALMTMFQLGYASNKGPNIVAARCDSTPDIDLTETVNAYLRRIPDTIPIAGAKAKTWIMGFKTSAPEVTGLGSLWAYKPPYVFCSDNRTFVEVEAFIAEPLRIQADWKSCTGSRGKLGTTVSNARLLLYFAFGPTHDGTHGVQLYNISPESLEDARVFVEGIDRSLNSVMEGLNIVFMPHLHLFWNRFIRVGAHHIITR</sequence>
<keyword evidence="2" id="KW-1185">Reference proteome</keyword>
<reference evidence="1" key="1">
    <citation type="submission" date="2020-05" db="EMBL/GenBank/DDBJ databases">
        <title>Large-scale comparative analyses of tick genomes elucidate their genetic diversity and vector capacities.</title>
        <authorList>
            <person name="Jia N."/>
            <person name="Wang J."/>
            <person name="Shi W."/>
            <person name="Du L."/>
            <person name="Sun Y."/>
            <person name="Zhan W."/>
            <person name="Jiang J."/>
            <person name="Wang Q."/>
            <person name="Zhang B."/>
            <person name="Ji P."/>
            <person name="Sakyi L.B."/>
            <person name="Cui X."/>
            <person name="Yuan T."/>
            <person name="Jiang B."/>
            <person name="Yang W."/>
            <person name="Lam T.T.-Y."/>
            <person name="Chang Q."/>
            <person name="Ding S."/>
            <person name="Wang X."/>
            <person name="Zhu J."/>
            <person name="Ruan X."/>
            <person name="Zhao L."/>
            <person name="Wei J."/>
            <person name="Que T."/>
            <person name="Du C."/>
            <person name="Cheng J."/>
            <person name="Dai P."/>
            <person name="Han X."/>
            <person name="Huang E."/>
            <person name="Gao Y."/>
            <person name="Liu J."/>
            <person name="Shao H."/>
            <person name="Ye R."/>
            <person name="Li L."/>
            <person name="Wei W."/>
            <person name="Wang X."/>
            <person name="Wang C."/>
            <person name="Yang T."/>
            <person name="Huo Q."/>
            <person name="Li W."/>
            <person name="Guo W."/>
            <person name="Chen H."/>
            <person name="Zhou L."/>
            <person name="Ni X."/>
            <person name="Tian J."/>
            <person name="Zhou Y."/>
            <person name="Sheng Y."/>
            <person name="Liu T."/>
            <person name="Pan Y."/>
            <person name="Xia L."/>
            <person name="Li J."/>
            <person name="Zhao F."/>
            <person name="Cao W."/>
        </authorList>
    </citation>
    <scope>NUCLEOTIDE SEQUENCE</scope>
    <source>
        <strain evidence="1">Hyas-2018</strain>
    </source>
</reference>
<proteinExistence type="predicted"/>
<comment type="caution">
    <text evidence="1">The sequence shown here is derived from an EMBL/GenBank/DDBJ whole genome shotgun (WGS) entry which is preliminary data.</text>
</comment>